<feature type="region of interest" description="Disordered" evidence="4">
    <location>
        <begin position="132"/>
        <end position="159"/>
    </location>
</feature>
<comment type="caution">
    <text evidence="6">The sequence shown here is derived from an EMBL/GenBank/DDBJ whole genome shotgun (WGS) entry which is preliminary data.</text>
</comment>
<sequence length="343" mass="39358">MDNNCQQWKLSSMCAVCCRALDRLPVFHCSQNHPCCQHCFKDFKMSKGNESLMNCPLCKNISYEQTKIKPGIGRPYRYNMNMLPATKYHCSKNYQDCYANPSTQSTSAINNEDEEKVFEMLIGISKRKFYQNQSTDKKSNRVSTKSKFTLPPSSSKRPFQCPHKPCHKTVAIAQLVNHFKSEHKDVLNFSMERGKELLIPCDVTLIEHNFSFCLAMITIYEINRIDFLKRGSSESIVRTCNKFCQKVPISTFWLMVSGSSDRKSTSAYCLFWLFTNSEDLHKCTLELSSKEDSISLSSFCEVSKVLEKDFGIFKKLQGLIVTRSSLRALLRDGISLNLRVTVH</sequence>
<feature type="domain" description="RING-type" evidence="5">
    <location>
        <begin position="14"/>
        <end position="59"/>
    </location>
</feature>
<dbReference type="PROSITE" id="PS50089">
    <property type="entry name" value="ZF_RING_2"/>
    <property type="match status" value="1"/>
</dbReference>
<keyword evidence="2" id="KW-0862">Zinc</keyword>
<reference evidence="6 7" key="1">
    <citation type="submission" date="2024-05" db="EMBL/GenBank/DDBJ databases">
        <title>Genetic variation in Jamaican populations of the coffee berry borer (Hypothenemus hampei).</title>
        <authorList>
            <person name="Errbii M."/>
            <person name="Myrie A."/>
        </authorList>
    </citation>
    <scope>NUCLEOTIDE SEQUENCE [LARGE SCALE GENOMIC DNA]</scope>
    <source>
        <strain evidence="6">JA-Hopewell-2020-01-JO</strain>
        <tissue evidence="6">Whole body</tissue>
    </source>
</reference>
<evidence type="ECO:0000256" key="1">
    <source>
        <dbReference type="ARBA" id="ARBA00022771"/>
    </source>
</evidence>
<evidence type="ECO:0000313" key="6">
    <source>
        <dbReference type="EMBL" id="KAL1492115.1"/>
    </source>
</evidence>
<proteinExistence type="predicted"/>
<evidence type="ECO:0000256" key="3">
    <source>
        <dbReference type="PROSITE-ProRule" id="PRU00175"/>
    </source>
</evidence>
<name>A0ABD1ECG8_HYPHA</name>
<gene>
    <name evidence="6" type="ORF">ABEB36_012605</name>
</gene>
<keyword evidence="7" id="KW-1185">Reference proteome</keyword>
<organism evidence="6 7">
    <name type="scientific">Hypothenemus hampei</name>
    <name type="common">Coffee berry borer</name>
    <dbReference type="NCBI Taxonomy" id="57062"/>
    <lineage>
        <taxon>Eukaryota</taxon>
        <taxon>Metazoa</taxon>
        <taxon>Ecdysozoa</taxon>
        <taxon>Arthropoda</taxon>
        <taxon>Hexapoda</taxon>
        <taxon>Insecta</taxon>
        <taxon>Pterygota</taxon>
        <taxon>Neoptera</taxon>
        <taxon>Endopterygota</taxon>
        <taxon>Coleoptera</taxon>
        <taxon>Polyphaga</taxon>
        <taxon>Cucujiformia</taxon>
        <taxon>Curculionidae</taxon>
        <taxon>Scolytinae</taxon>
        <taxon>Hypothenemus</taxon>
    </lineage>
</organism>
<dbReference type="InterPro" id="IPR001841">
    <property type="entry name" value="Znf_RING"/>
</dbReference>
<feature type="compositionally biased region" description="Polar residues" evidence="4">
    <location>
        <begin position="141"/>
        <end position="157"/>
    </location>
</feature>
<evidence type="ECO:0000313" key="7">
    <source>
        <dbReference type="Proteomes" id="UP001566132"/>
    </source>
</evidence>
<keyword evidence="1 3" id="KW-0863">Zinc-finger</keyword>
<dbReference type="Proteomes" id="UP001566132">
    <property type="component" value="Unassembled WGS sequence"/>
</dbReference>
<keyword evidence="1 3" id="KW-0479">Metal-binding</keyword>
<evidence type="ECO:0000259" key="5">
    <source>
        <dbReference type="PROSITE" id="PS50089"/>
    </source>
</evidence>
<evidence type="ECO:0000256" key="4">
    <source>
        <dbReference type="SAM" id="MobiDB-lite"/>
    </source>
</evidence>
<protein>
    <recommendedName>
        <fullName evidence="5">RING-type domain-containing protein</fullName>
    </recommendedName>
</protein>
<dbReference type="AlphaFoldDB" id="A0ABD1ECG8"/>
<dbReference type="EMBL" id="JBDJPC010000009">
    <property type="protein sequence ID" value="KAL1492115.1"/>
    <property type="molecule type" value="Genomic_DNA"/>
</dbReference>
<evidence type="ECO:0000256" key="2">
    <source>
        <dbReference type="ARBA" id="ARBA00022833"/>
    </source>
</evidence>
<dbReference type="GO" id="GO:0008270">
    <property type="term" value="F:zinc ion binding"/>
    <property type="evidence" value="ECO:0007669"/>
    <property type="project" value="UniProtKB-KW"/>
</dbReference>
<accession>A0ABD1ECG8</accession>